<dbReference type="EC" id="2.6.1.1" evidence="7"/>
<dbReference type="InterPro" id="IPR015422">
    <property type="entry name" value="PyrdxlP-dep_Trfase_small"/>
</dbReference>
<evidence type="ECO:0000256" key="2">
    <source>
        <dbReference type="ARBA" id="ARBA00007441"/>
    </source>
</evidence>
<reference evidence="9" key="1">
    <citation type="submission" date="2020-11" db="EMBL/GenBank/DDBJ databases">
        <authorList>
            <person name="Tran Van P."/>
        </authorList>
    </citation>
    <scope>NUCLEOTIDE SEQUENCE</scope>
</reference>
<dbReference type="EMBL" id="OC872283">
    <property type="protein sequence ID" value="CAD7635800.1"/>
    <property type="molecule type" value="Genomic_DNA"/>
</dbReference>
<evidence type="ECO:0000256" key="3">
    <source>
        <dbReference type="ARBA" id="ARBA00011738"/>
    </source>
</evidence>
<evidence type="ECO:0000256" key="7">
    <source>
        <dbReference type="RuleBase" id="RU000480"/>
    </source>
</evidence>
<dbReference type="PANTHER" id="PTHR11879:SF55">
    <property type="entry name" value="GLUTAMATE OXALOACETATE TRANSAMINASE 1, ISOFORM B"/>
    <property type="match status" value="1"/>
</dbReference>
<dbReference type="AlphaFoldDB" id="A0A7R9Q9C3"/>
<feature type="non-terminal residue" evidence="9">
    <location>
        <position position="1"/>
    </location>
</feature>
<accession>A0A7R9Q9C3</accession>
<sequence>YRTDEGKPYLLPVVQKVEKSLAIADDLHHEYVPQLGDEAFTRSATRLLLGGDSPAIAEKRTLGIQSLSGTGALKIGADLLREAVGFNTIYLPVPSYANHELLFSRAGFQVLTYRYYDNVRHLLDMNGMITDIRQAAPGSVILFHTCAHNPTGMDPTRDQWSQIADIMVERRLFPFFDCAYQGFASGDPDRDAYSVRLFVDRGLELVCAQSFSKNFGLYGERVGNLTIVLNNPKPIENICSQMLMIVRGNYSGPPSHGASIVTKILNDPQLYEEKCCVQIMATRMREMRSQLREHLERLGTPGEWSHITRQIGMFSYTGLTDRQVTHLLDSYHIYMLSNGRLSMCGLTTKNIEYVAKAIRDAVIKFPCHKKNK</sequence>
<dbReference type="Proteomes" id="UP000759131">
    <property type="component" value="Unassembled WGS sequence"/>
</dbReference>
<dbReference type="GO" id="GO:0004069">
    <property type="term" value="F:L-aspartate:2-oxoglutarate aminotransferase activity"/>
    <property type="evidence" value="ECO:0007669"/>
    <property type="project" value="UniProtKB-EC"/>
</dbReference>
<dbReference type="PRINTS" id="PR00799">
    <property type="entry name" value="TRANSAMINASE"/>
</dbReference>
<dbReference type="InterPro" id="IPR015421">
    <property type="entry name" value="PyrdxlP-dep_Trfase_major"/>
</dbReference>
<keyword evidence="10" id="KW-1185">Reference proteome</keyword>
<gene>
    <name evidence="9" type="ORF">OSB1V03_LOCUS16191</name>
</gene>
<dbReference type="Gene3D" id="3.40.640.10">
    <property type="entry name" value="Type I PLP-dependent aspartate aminotransferase-like (Major domain)"/>
    <property type="match status" value="1"/>
</dbReference>
<dbReference type="GO" id="GO:0006532">
    <property type="term" value="P:aspartate biosynthetic process"/>
    <property type="evidence" value="ECO:0007669"/>
    <property type="project" value="TreeGrafter"/>
</dbReference>
<comment type="miscellaneous">
    <text evidence="7">In eukaryotes there are cytoplasmic, mitochondrial and chloroplastic isozymes.</text>
</comment>
<dbReference type="InterPro" id="IPR000796">
    <property type="entry name" value="Asp_trans"/>
</dbReference>
<dbReference type="SUPFAM" id="SSF53383">
    <property type="entry name" value="PLP-dependent transferases"/>
    <property type="match status" value="1"/>
</dbReference>
<proteinExistence type="inferred from homology"/>
<keyword evidence="4 7" id="KW-0032">Aminotransferase</keyword>
<dbReference type="GO" id="GO:0030170">
    <property type="term" value="F:pyridoxal phosphate binding"/>
    <property type="evidence" value="ECO:0007669"/>
    <property type="project" value="InterPro"/>
</dbReference>
<dbReference type="CDD" id="cd00609">
    <property type="entry name" value="AAT_like"/>
    <property type="match status" value="1"/>
</dbReference>
<evidence type="ECO:0000313" key="10">
    <source>
        <dbReference type="Proteomes" id="UP000759131"/>
    </source>
</evidence>
<feature type="non-terminal residue" evidence="9">
    <location>
        <position position="372"/>
    </location>
</feature>
<dbReference type="InterPro" id="IPR015424">
    <property type="entry name" value="PyrdxlP-dep_Trfase"/>
</dbReference>
<organism evidence="9">
    <name type="scientific">Medioppia subpectinata</name>
    <dbReference type="NCBI Taxonomy" id="1979941"/>
    <lineage>
        <taxon>Eukaryota</taxon>
        <taxon>Metazoa</taxon>
        <taxon>Ecdysozoa</taxon>
        <taxon>Arthropoda</taxon>
        <taxon>Chelicerata</taxon>
        <taxon>Arachnida</taxon>
        <taxon>Acari</taxon>
        <taxon>Acariformes</taxon>
        <taxon>Sarcoptiformes</taxon>
        <taxon>Oribatida</taxon>
        <taxon>Brachypylina</taxon>
        <taxon>Oppioidea</taxon>
        <taxon>Oppiidae</taxon>
        <taxon>Medioppia</taxon>
    </lineage>
</organism>
<evidence type="ECO:0000256" key="1">
    <source>
        <dbReference type="ARBA" id="ARBA00001933"/>
    </source>
</evidence>
<dbReference type="InterPro" id="IPR004839">
    <property type="entry name" value="Aminotransferase_I/II_large"/>
</dbReference>
<dbReference type="Pfam" id="PF00155">
    <property type="entry name" value="Aminotran_1_2"/>
    <property type="match status" value="1"/>
</dbReference>
<evidence type="ECO:0000256" key="4">
    <source>
        <dbReference type="ARBA" id="ARBA00022576"/>
    </source>
</evidence>
<dbReference type="PROSITE" id="PS00105">
    <property type="entry name" value="AA_TRANSFER_CLASS_1"/>
    <property type="match status" value="1"/>
</dbReference>
<evidence type="ECO:0000256" key="5">
    <source>
        <dbReference type="ARBA" id="ARBA00022679"/>
    </source>
</evidence>
<dbReference type="Gene3D" id="3.90.1150.10">
    <property type="entry name" value="Aspartate Aminotransferase, domain 1"/>
    <property type="match status" value="1"/>
</dbReference>
<dbReference type="FunFam" id="3.40.640.10:FF:000066">
    <property type="entry name" value="Aspartate aminotransferase"/>
    <property type="match status" value="1"/>
</dbReference>
<name>A0A7R9Q9C3_9ACAR</name>
<feature type="domain" description="Aminotransferase class I/classII large" evidence="8">
    <location>
        <begin position="1"/>
        <end position="358"/>
    </location>
</feature>
<comment type="catalytic activity">
    <reaction evidence="7">
        <text>L-aspartate + 2-oxoglutarate = oxaloacetate + L-glutamate</text>
        <dbReference type="Rhea" id="RHEA:21824"/>
        <dbReference type="ChEBI" id="CHEBI:16452"/>
        <dbReference type="ChEBI" id="CHEBI:16810"/>
        <dbReference type="ChEBI" id="CHEBI:29985"/>
        <dbReference type="ChEBI" id="CHEBI:29991"/>
        <dbReference type="EC" id="2.6.1.1"/>
    </reaction>
</comment>
<evidence type="ECO:0000259" key="8">
    <source>
        <dbReference type="Pfam" id="PF00155"/>
    </source>
</evidence>
<keyword evidence="5 7" id="KW-0808">Transferase</keyword>
<dbReference type="EMBL" id="CAJPIZ010017708">
    <property type="protein sequence ID" value="CAG2116230.1"/>
    <property type="molecule type" value="Genomic_DNA"/>
</dbReference>
<protein>
    <recommendedName>
        <fullName evidence="7">Aspartate aminotransferase</fullName>
        <ecNumber evidence="7">2.6.1.1</ecNumber>
    </recommendedName>
</protein>
<dbReference type="NCBIfam" id="NF006719">
    <property type="entry name" value="PRK09257.1"/>
    <property type="match status" value="1"/>
</dbReference>
<dbReference type="PANTHER" id="PTHR11879">
    <property type="entry name" value="ASPARTATE AMINOTRANSFERASE"/>
    <property type="match status" value="1"/>
</dbReference>
<keyword evidence="6" id="KW-0663">Pyridoxal phosphate</keyword>
<comment type="subunit">
    <text evidence="3 7">Homodimer.</text>
</comment>
<evidence type="ECO:0000256" key="6">
    <source>
        <dbReference type="ARBA" id="ARBA00022898"/>
    </source>
</evidence>
<dbReference type="InterPro" id="IPR004838">
    <property type="entry name" value="NHTrfase_class1_PyrdxlP-BS"/>
</dbReference>
<comment type="cofactor">
    <cofactor evidence="1">
        <name>pyridoxal 5'-phosphate</name>
        <dbReference type="ChEBI" id="CHEBI:597326"/>
    </cofactor>
</comment>
<dbReference type="OrthoDB" id="6752799at2759"/>
<dbReference type="GO" id="GO:0005829">
    <property type="term" value="C:cytosol"/>
    <property type="evidence" value="ECO:0007669"/>
    <property type="project" value="TreeGrafter"/>
</dbReference>
<evidence type="ECO:0000313" key="9">
    <source>
        <dbReference type="EMBL" id="CAD7635800.1"/>
    </source>
</evidence>
<comment type="similarity">
    <text evidence="2">Belongs to the class-I pyridoxal-phosphate-dependent aminotransferase family.</text>
</comment>